<dbReference type="Pfam" id="PF02104">
    <property type="entry name" value="SURF1"/>
    <property type="match status" value="1"/>
</dbReference>
<proteinExistence type="predicted"/>
<feature type="transmembrane region" description="Helical" evidence="6">
    <location>
        <begin position="398"/>
        <end position="418"/>
    </location>
</feature>
<dbReference type="InterPro" id="IPR002994">
    <property type="entry name" value="Surf1/Shy1"/>
</dbReference>
<evidence type="ECO:0000256" key="1">
    <source>
        <dbReference type="ARBA" id="ARBA00004370"/>
    </source>
</evidence>
<name>A0A6J7DBG1_9ZZZZ</name>
<accession>A0A6J7DBG1</accession>
<sequence length="453" mass="49056">MMPALATMTSIGPSFSSTVAIAAVSESPSVTSAITVRLPLGPSPERAVTATRWPSSMNFSAIEKPIPRFPPVMSTVRAVVMVTSVVAGVDLRNDSGDAIPYVVACFSERGTKNAIGPVSDCDGTSTRLLVSVLRHSWLVGPASRGGCRRLASRRGRSCQCGQFSIVEIRSLPRIQRSEPDEFHSVNPWRLAVTPRWWGILGFTVVFAVACVWLGEWQFDRRSQAQAAIALLDANYDQSAVDLTTILETPAEFDVSEKWRSVRVTGEYLSSDIIYVRTRSGPGGIGFEQLAPLQTSSGTVFVVNRGWVPANGDNSAPAETPAVPSGVVEITAHLIPGEKQIAGRDAPAGQIATINLETIGDRVNEDVYRGWYGRLAAESPASPAGAPWEKPVLDEGPHLSYALQWYVFALMGFFGYGWVLRKEARGETAPAPKVRRRRSDEDIEDAALDATRVQ</sequence>
<dbReference type="EMBL" id="CAFBLO010000027">
    <property type="protein sequence ID" value="CAB4864453.1"/>
    <property type="molecule type" value="Genomic_DNA"/>
</dbReference>
<dbReference type="PANTHER" id="PTHR23427">
    <property type="entry name" value="SURFEIT LOCUS PROTEIN"/>
    <property type="match status" value="1"/>
</dbReference>
<keyword evidence="2 6" id="KW-0812">Transmembrane</keyword>
<organism evidence="7">
    <name type="scientific">freshwater metagenome</name>
    <dbReference type="NCBI Taxonomy" id="449393"/>
    <lineage>
        <taxon>unclassified sequences</taxon>
        <taxon>metagenomes</taxon>
        <taxon>ecological metagenomes</taxon>
    </lineage>
</organism>
<evidence type="ECO:0000256" key="4">
    <source>
        <dbReference type="ARBA" id="ARBA00023136"/>
    </source>
</evidence>
<reference evidence="7" key="1">
    <citation type="submission" date="2020-05" db="EMBL/GenBank/DDBJ databases">
        <authorList>
            <person name="Chiriac C."/>
            <person name="Salcher M."/>
            <person name="Ghai R."/>
            <person name="Kavagutti S V."/>
        </authorList>
    </citation>
    <scope>NUCLEOTIDE SEQUENCE</scope>
</reference>
<keyword evidence="4 6" id="KW-0472">Membrane</keyword>
<dbReference type="InterPro" id="IPR045214">
    <property type="entry name" value="Surf1/Surf4"/>
</dbReference>
<evidence type="ECO:0000313" key="7">
    <source>
        <dbReference type="EMBL" id="CAB4864453.1"/>
    </source>
</evidence>
<feature type="region of interest" description="Disordered" evidence="5">
    <location>
        <begin position="424"/>
        <end position="453"/>
    </location>
</feature>
<dbReference type="PANTHER" id="PTHR23427:SF2">
    <property type="entry name" value="SURFEIT LOCUS PROTEIN 1"/>
    <property type="match status" value="1"/>
</dbReference>
<evidence type="ECO:0000256" key="3">
    <source>
        <dbReference type="ARBA" id="ARBA00022989"/>
    </source>
</evidence>
<keyword evidence="3 6" id="KW-1133">Transmembrane helix</keyword>
<comment type="subcellular location">
    <subcellularLocation>
        <location evidence="1">Membrane</location>
    </subcellularLocation>
</comment>
<evidence type="ECO:0000256" key="5">
    <source>
        <dbReference type="SAM" id="MobiDB-lite"/>
    </source>
</evidence>
<evidence type="ECO:0000256" key="2">
    <source>
        <dbReference type="ARBA" id="ARBA00022692"/>
    </source>
</evidence>
<dbReference type="GO" id="GO:0016020">
    <property type="term" value="C:membrane"/>
    <property type="evidence" value="ECO:0007669"/>
    <property type="project" value="UniProtKB-SubCell"/>
</dbReference>
<dbReference type="AlphaFoldDB" id="A0A6J7DBG1"/>
<dbReference type="PROSITE" id="PS50895">
    <property type="entry name" value="SURF1"/>
    <property type="match status" value="1"/>
</dbReference>
<dbReference type="CDD" id="cd06662">
    <property type="entry name" value="SURF1"/>
    <property type="match status" value="1"/>
</dbReference>
<gene>
    <name evidence="7" type="ORF">UFOPK3364_00426</name>
</gene>
<evidence type="ECO:0000256" key="6">
    <source>
        <dbReference type="SAM" id="Phobius"/>
    </source>
</evidence>
<protein>
    <submittedName>
        <fullName evidence="7">Unannotated protein</fullName>
    </submittedName>
</protein>